<name>A0A930B7R7_9FIRM</name>
<organism evidence="2 3">
    <name type="scientific">Dialister invisus</name>
    <dbReference type="NCBI Taxonomy" id="218538"/>
    <lineage>
        <taxon>Bacteria</taxon>
        <taxon>Bacillati</taxon>
        <taxon>Bacillota</taxon>
        <taxon>Negativicutes</taxon>
        <taxon>Veillonellales</taxon>
        <taxon>Veillonellaceae</taxon>
        <taxon>Dialister</taxon>
    </lineage>
</organism>
<dbReference type="EMBL" id="JABZMK010000033">
    <property type="protein sequence ID" value="MBF1129566.1"/>
    <property type="molecule type" value="Genomic_DNA"/>
</dbReference>
<evidence type="ECO:0000313" key="2">
    <source>
        <dbReference type="EMBL" id="MBF1129566.1"/>
    </source>
</evidence>
<reference evidence="2" key="1">
    <citation type="submission" date="2020-04" db="EMBL/GenBank/DDBJ databases">
        <title>Deep metagenomics examines the oral microbiome during advanced dental caries in children, revealing novel taxa and co-occurrences with host molecules.</title>
        <authorList>
            <person name="Baker J.L."/>
            <person name="Morton J.T."/>
            <person name="Dinis M."/>
            <person name="Alvarez R."/>
            <person name="Tran N.C."/>
            <person name="Knight R."/>
            <person name="Edlund A."/>
        </authorList>
    </citation>
    <scope>NUCLEOTIDE SEQUENCE</scope>
    <source>
        <strain evidence="2">JCVI_32_bin.14</strain>
    </source>
</reference>
<evidence type="ECO:0000313" key="3">
    <source>
        <dbReference type="Proteomes" id="UP000757890"/>
    </source>
</evidence>
<proteinExistence type="predicted"/>
<feature type="transmembrane region" description="Helical" evidence="1">
    <location>
        <begin position="37"/>
        <end position="55"/>
    </location>
</feature>
<evidence type="ECO:0000256" key="1">
    <source>
        <dbReference type="SAM" id="Phobius"/>
    </source>
</evidence>
<feature type="transmembrane region" description="Helical" evidence="1">
    <location>
        <begin position="102"/>
        <end position="119"/>
    </location>
</feature>
<keyword evidence="1" id="KW-1133">Transmembrane helix</keyword>
<protein>
    <submittedName>
        <fullName evidence="2">Uncharacterized protein</fullName>
    </submittedName>
</protein>
<dbReference type="AlphaFoldDB" id="A0A930B7R7"/>
<dbReference type="Proteomes" id="UP000757890">
    <property type="component" value="Unassembled WGS sequence"/>
</dbReference>
<accession>A0A930B7R7</accession>
<keyword evidence="1" id="KW-0472">Membrane</keyword>
<feature type="transmembrane region" description="Helical" evidence="1">
    <location>
        <begin position="14"/>
        <end position="31"/>
    </location>
</feature>
<gene>
    <name evidence="2" type="ORF">HXL70_05915</name>
</gene>
<keyword evidence="1" id="KW-0812">Transmembrane</keyword>
<comment type="caution">
    <text evidence="2">The sequence shown here is derived from an EMBL/GenBank/DDBJ whole genome shotgun (WGS) entry which is preliminary data.</text>
</comment>
<sequence>MKYDTVFPAFADRVVIRLAAIGAVGAAAAFLKWEWTVAAGFAAGVVFHILFFLYMKQRYIHWEKEERDAAYIGQMGAALAGSRLFVEAGLAAAVVLWTPLSILGFLAGLLSLFPATIWARQ</sequence>
<dbReference type="RefSeq" id="WP_227138012.1">
    <property type="nucleotide sequence ID" value="NZ_CAJPSS010000038.1"/>
</dbReference>